<organism evidence="3 4">
    <name type="scientific">Rubinisphaera italica</name>
    <dbReference type="NCBI Taxonomy" id="2527969"/>
    <lineage>
        <taxon>Bacteria</taxon>
        <taxon>Pseudomonadati</taxon>
        <taxon>Planctomycetota</taxon>
        <taxon>Planctomycetia</taxon>
        <taxon>Planctomycetales</taxon>
        <taxon>Planctomycetaceae</taxon>
        <taxon>Rubinisphaera</taxon>
    </lineage>
</organism>
<keyword evidence="2" id="KW-0472">Membrane</keyword>
<dbReference type="Proteomes" id="UP000316095">
    <property type="component" value="Unassembled WGS sequence"/>
</dbReference>
<dbReference type="EMBL" id="SJPG01000001">
    <property type="protein sequence ID" value="TWT63271.1"/>
    <property type="molecule type" value="Genomic_DNA"/>
</dbReference>
<name>A0A5C5XLE7_9PLAN</name>
<keyword evidence="2" id="KW-0812">Transmembrane</keyword>
<evidence type="ECO:0000256" key="2">
    <source>
        <dbReference type="SAM" id="Phobius"/>
    </source>
</evidence>
<accession>A0A5C5XLE7</accession>
<evidence type="ECO:0000313" key="3">
    <source>
        <dbReference type="EMBL" id="TWT63271.1"/>
    </source>
</evidence>
<protein>
    <submittedName>
        <fullName evidence="3">Uncharacterized protein</fullName>
    </submittedName>
</protein>
<feature type="compositionally biased region" description="Basic and acidic residues" evidence="1">
    <location>
        <begin position="104"/>
        <end position="115"/>
    </location>
</feature>
<keyword evidence="2" id="KW-1133">Transmembrane helix</keyword>
<evidence type="ECO:0000256" key="1">
    <source>
        <dbReference type="SAM" id="MobiDB-lite"/>
    </source>
</evidence>
<reference evidence="3 4" key="1">
    <citation type="submission" date="2019-02" db="EMBL/GenBank/DDBJ databases">
        <title>Deep-cultivation of Planctomycetes and their phenomic and genomic characterization uncovers novel biology.</title>
        <authorList>
            <person name="Wiegand S."/>
            <person name="Jogler M."/>
            <person name="Boedeker C."/>
            <person name="Pinto D."/>
            <person name="Vollmers J."/>
            <person name="Rivas-Marin E."/>
            <person name="Kohn T."/>
            <person name="Peeters S.H."/>
            <person name="Heuer A."/>
            <person name="Rast P."/>
            <person name="Oberbeckmann S."/>
            <person name="Bunk B."/>
            <person name="Jeske O."/>
            <person name="Meyerdierks A."/>
            <person name="Storesund J.E."/>
            <person name="Kallscheuer N."/>
            <person name="Luecker S."/>
            <person name="Lage O.M."/>
            <person name="Pohl T."/>
            <person name="Merkel B.J."/>
            <person name="Hornburger P."/>
            <person name="Mueller R.-W."/>
            <person name="Bruemmer F."/>
            <person name="Labrenz M."/>
            <person name="Spormann A.M."/>
            <person name="Op Den Camp H."/>
            <person name="Overmann J."/>
            <person name="Amann R."/>
            <person name="Jetten M.S.M."/>
            <person name="Mascher T."/>
            <person name="Medema M.H."/>
            <person name="Devos D.P."/>
            <person name="Kaster A.-K."/>
            <person name="Ovreas L."/>
            <person name="Rohde M."/>
            <person name="Galperin M.Y."/>
            <person name="Jogler C."/>
        </authorList>
    </citation>
    <scope>NUCLEOTIDE SEQUENCE [LARGE SCALE GENOMIC DNA]</scope>
    <source>
        <strain evidence="3 4">Pan54</strain>
    </source>
</reference>
<keyword evidence="4" id="KW-1185">Reference proteome</keyword>
<dbReference type="AlphaFoldDB" id="A0A5C5XLE7"/>
<dbReference type="RefSeq" id="WP_146505041.1">
    <property type="nucleotide sequence ID" value="NZ_SJPG01000001.1"/>
</dbReference>
<feature type="transmembrane region" description="Helical" evidence="2">
    <location>
        <begin position="43"/>
        <end position="61"/>
    </location>
</feature>
<feature type="region of interest" description="Disordered" evidence="1">
    <location>
        <begin position="92"/>
        <end position="115"/>
    </location>
</feature>
<sequence>MARRSFRVEKSRAPLMATSLVLIGGIVTCLAIATPFADDMTTPLLIIAGMIFVLTIVLSLLRRQTTEIFAELYALTLQKEQPKVRMKLKRLKDIEQSEPQRPPTAEDIRKIKGKD</sequence>
<evidence type="ECO:0000313" key="4">
    <source>
        <dbReference type="Proteomes" id="UP000316095"/>
    </source>
</evidence>
<feature type="transmembrane region" description="Helical" evidence="2">
    <location>
        <begin position="12"/>
        <end position="37"/>
    </location>
</feature>
<proteinExistence type="predicted"/>
<comment type="caution">
    <text evidence="3">The sequence shown here is derived from an EMBL/GenBank/DDBJ whole genome shotgun (WGS) entry which is preliminary data.</text>
</comment>
<gene>
    <name evidence="3" type="ORF">Pan54_40240</name>
</gene>